<comment type="caution">
    <text evidence="4">The sequence shown here is derived from an EMBL/GenBank/DDBJ whole genome shotgun (WGS) entry which is preliminary data.</text>
</comment>
<gene>
    <name evidence="4" type="ORF">S01H4_08841</name>
</gene>
<protein>
    <recommendedName>
        <fullName evidence="5">DNA methylase N-4/N-6 domain-containing protein</fullName>
    </recommendedName>
</protein>
<dbReference type="InterPro" id="IPR002052">
    <property type="entry name" value="DNA_methylase_N6_adenine_CS"/>
</dbReference>
<dbReference type="AlphaFoldDB" id="X1BJ60"/>
<dbReference type="SUPFAM" id="SSF53335">
    <property type="entry name" value="S-adenosyl-L-methionine-dependent methyltransferases"/>
    <property type="match status" value="1"/>
</dbReference>
<dbReference type="PANTHER" id="PTHR12829:SF7">
    <property type="entry name" value="N6-ADENOSINE-METHYLTRANSFERASE CATALYTIC SUBUNIT"/>
    <property type="match status" value="1"/>
</dbReference>
<proteinExistence type="predicted"/>
<keyword evidence="2" id="KW-0808">Transferase</keyword>
<evidence type="ECO:0000256" key="2">
    <source>
        <dbReference type="ARBA" id="ARBA00022679"/>
    </source>
</evidence>
<dbReference type="PANTHER" id="PTHR12829">
    <property type="entry name" value="N6-ADENOSINE-METHYLTRANSFERASE"/>
    <property type="match status" value="1"/>
</dbReference>
<evidence type="ECO:0000256" key="3">
    <source>
        <dbReference type="ARBA" id="ARBA00022691"/>
    </source>
</evidence>
<organism evidence="4">
    <name type="scientific">marine sediment metagenome</name>
    <dbReference type="NCBI Taxonomy" id="412755"/>
    <lineage>
        <taxon>unclassified sequences</taxon>
        <taxon>metagenomes</taxon>
        <taxon>ecological metagenomes</taxon>
    </lineage>
</organism>
<dbReference type="GO" id="GO:0003676">
    <property type="term" value="F:nucleic acid binding"/>
    <property type="evidence" value="ECO:0007669"/>
    <property type="project" value="InterPro"/>
</dbReference>
<sequence>MRKYQIIYADPPYPIKWRGSNSIGTKPLAYPTMTIAKLCSLPIKDLVEDCSKLFLWTTNGFLPEALGIVNFWGFQYDKLWTWCKPTGAGGHPRNATEHLIESSRGALKSIGRHERAINNWFISSTKGHSVKPNKAREIIEYCYPNTKKLELF</sequence>
<evidence type="ECO:0000313" key="4">
    <source>
        <dbReference type="EMBL" id="GAG72091.1"/>
    </source>
</evidence>
<accession>X1BJ60</accession>
<keyword evidence="3" id="KW-0949">S-adenosyl-L-methionine</keyword>
<dbReference type="InterPro" id="IPR029063">
    <property type="entry name" value="SAM-dependent_MTases_sf"/>
</dbReference>
<evidence type="ECO:0008006" key="5">
    <source>
        <dbReference type="Google" id="ProtNLM"/>
    </source>
</evidence>
<name>X1BJ60_9ZZZZ</name>
<reference evidence="4" key="1">
    <citation type="journal article" date="2014" name="Front. Microbiol.">
        <title>High frequency of phylogenetically diverse reductive dehalogenase-homologous genes in deep subseafloor sedimentary metagenomes.</title>
        <authorList>
            <person name="Kawai M."/>
            <person name="Futagami T."/>
            <person name="Toyoda A."/>
            <person name="Takaki Y."/>
            <person name="Nishi S."/>
            <person name="Hori S."/>
            <person name="Arai W."/>
            <person name="Tsubouchi T."/>
            <person name="Morono Y."/>
            <person name="Uchiyama I."/>
            <person name="Ito T."/>
            <person name="Fujiyama A."/>
            <person name="Inagaki F."/>
            <person name="Takami H."/>
        </authorList>
    </citation>
    <scope>NUCLEOTIDE SEQUENCE</scope>
    <source>
        <strain evidence="4">Expedition CK06-06</strain>
    </source>
</reference>
<dbReference type="PROSITE" id="PS00092">
    <property type="entry name" value="N6_MTASE"/>
    <property type="match status" value="1"/>
</dbReference>
<feature type="non-terminal residue" evidence="4">
    <location>
        <position position="152"/>
    </location>
</feature>
<dbReference type="EMBL" id="BART01003102">
    <property type="protein sequence ID" value="GAG72091.1"/>
    <property type="molecule type" value="Genomic_DNA"/>
</dbReference>
<dbReference type="GO" id="GO:0032259">
    <property type="term" value="P:methylation"/>
    <property type="evidence" value="ECO:0007669"/>
    <property type="project" value="UniProtKB-KW"/>
</dbReference>
<dbReference type="PROSITE" id="PS51143">
    <property type="entry name" value="MT_A70"/>
    <property type="match status" value="1"/>
</dbReference>
<dbReference type="Pfam" id="PF05063">
    <property type="entry name" value="MT-A70"/>
    <property type="match status" value="1"/>
</dbReference>
<evidence type="ECO:0000256" key="1">
    <source>
        <dbReference type="ARBA" id="ARBA00022603"/>
    </source>
</evidence>
<keyword evidence="1" id="KW-0489">Methyltransferase</keyword>
<dbReference type="GO" id="GO:0001734">
    <property type="term" value="F:mRNA m(6)A methyltransferase activity"/>
    <property type="evidence" value="ECO:0007669"/>
    <property type="project" value="UniProtKB-ARBA"/>
</dbReference>
<dbReference type="InterPro" id="IPR007757">
    <property type="entry name" value="MT-A70-like"/>
</dbReference>